<dbReference type="SMART" id="SM00212">
    <property type="entry name" value="UBCc"/>
    <property type="match status" value="1"/>
</dbReference>
<dbReference type="PROSITE" id="PS50127">
    <property type="entry name" value="UBC_2"/>
    <property type="match status" value="1"/>
</dbReference>
<feature type="domain" description="UBC core" evidence="4">
    <location>
        <begin position="730"/>
        <end position="898"/>
    </location>
</feature>
<dbReference type="InterPro" id="IPR057733">
    <property type="entry name" value="UBE2O-like_SH3-B"/>
</dbReference>
<feature type="region of interest" description="Disordered" evidence="3">
    <location>
        <begin position="573"/>
        <end position="597"/>
    </location>
</feature>
<gene>
    <name evidence="5" type="ORF">HU200_003367</name>
</gene>
<comment type="caution">
    <text evidence="5">The sequence shown here is derived from an EMBL/GenBank/DDBJ whole genome shotgun (WGS) entry which is preliminary data.</text>
</comment>
<evidence type="ECO:0000256" key="2">
    <source>
        <dbReference type="ARBA" id="ARBA00022786"/>
    </source>
</evidence>
<dbReference type="Proteomes" id="UP000636709">
    <property type="component" value="Unassembled WGS sequence"/>
</dbReference>
<dbReference type="InterPro" id="IPR000608">
    <property type="entry name" value="UBC"/>
</dbReference>
<dbReference type="GO" id="GO:0061631">
    <property type="term" value="F:ubiquitin conjugating enzyme activity"/>
    <property type="evidence" value="ECO:0007669"/>
    <property type="project" value="TreeGrafter"/>
</dbReference>
<protein>
    <recommendedName>
        <fullName evidence="4">UBC core domain-containing protein</fullName>
    </recommendedName>
</protein>
<organism evidence="5 6">
    <name type="scientific">Digitaria exilis</name>
    <dbReference type="NCBI Taxonomy" id="1010633"/>
    <lineage>
        <taxon>Eukaryota</taxon>
        <taxon>Viridiplantae</taxon>
        <taxon>Streptophyta</taxon>
        <taxon>Embryophyta</taxon>
        <taxon>Tracheophyta</taxon>
        <taxon>Spermatophyta</taxon>
        <taxon>Magnoliopsida</taxon>
        <taxon>Liliopsida</taxon>
        <taxon>Poales</taxon>
        <taxon>Poaceae</taxon>
        <taxon>PACMAD clade</taxon>
        <taxon>Panicoideae</taxon>
        <taxon>Panicodae</taxon>
        <taxon>Paniceae</taxon>
        <taxon>Anthephorinae</taxon>
        <taxon>Digitaria</taxon>
    </lineage>
</organism>
<keyword evidence="6" id="KW-1185">Reference proteome</keyword>
<dbReference type="CDD" id="cd23837">
    <property type="entry name" value="UBCc_UBE2O"/>
    <property type="match status" value="1"/>
</dbReference>
<reference evidence="5" key="1">
    <citation type="submission" date="2020-07" db="EMBL/GenBank/DDBJ databases">
        <title>Genome sequence and genetic diversity analysis of an under-domesticated orphan crop, white fonio (Digitaria exilis).</title>
        <authorList>
            <person name="Bennetzen J.L."/>
            <person name="Chen S."/>
            <person name="Ma X."/>
            <person name="Wang X."/>
            <person name="Yssel A.E.J."/>
            <person name="Chaluvadi S.R."/>
            <person name="Johnson M."/>
            <person name="Gangashetty P."/>
            <person name="Hamidou F."/>
            <person name="Sanogo M.D."/>
            <person name="Zwaenepoel A."/>
            <person name="Wallace J."/>
            <person name="Van De Peer Y."/>
            <person name="Van Deynze A."/>
        </authorList>
    </citation>
    <scope>NUCLEOTIDE SEQUENCE</scope>
    <source>
        <tissue evidence="5">Leaves</tissue>
    </source>
</reference>
<dbReference type="OrthoDB" id="632608at2759"/>
<dbReference type="Pfam" id="PF23043">
    <property type="entry name" value="SH3-B_UBE2O"/>
    <property type="match status" value="1"/>
</dbReference>
<name>A0A835FWW7_9POAL</name>
<evidence type="ECO:0000313" key="5">
    <source>
        <dbReference type="EMBL" id="KAF8776643.1"/>
    </source>
</evidence>
<evidence type="ECO:0000256" key="1">
    <source>
        <dbReference type="ARBA" id="ARBA00022679"/>
    </source>
</evidence>
<evidence type="ECO:0000256" key="3">
    <source>
        <dbReference type="SAM" id="MobiDB-lite"/>
    </source>
</evidence>
<keyword evidence="2" id="KW-0833">Ubl conjugation pathway</keyword>
<dbReference type="AlphaFoldDB" id="A0A835FWW7"/>
<dbReference type="EMBL" id="JACEFO010000191">
    <property type="protein sequence ID" value="KAF8776643.1"/>
    <property type="molecule type" value="Genomic_DNA"/>
</dbReference>
<dbReference type="InterPro" id="IPR016135">
    <property type="entry name" value="UBQ-conjugating_enzyme/RWD"/>
</dbReference>
<dbReference type="Gene3D" id="3.10.110.10">
    <property type="entry name" value="Ubiquitin Conjugating Enzyme"/>
    <property type="match status" value="1"/>
</dbReference>
<feature type="region of interest" description="Disordered" evidence="3">
    <location>
        <begin position="469"/>
        <end position="489"/>
    </location>
</feature>
<dbReference type="PANTHER" id="PTHR46116">
    <property type="entry name" value="(E3-INDEPENDENT) E2 UBIQUITIN-CONJUGATING ENZYME"/>
    <property type="match status" value="1"/>
</dbReference>
<dbReference type="PANTHER" id="PTHR46116:SF32">
    <property type="entry name" value="OS05G0153132 PROTEIN"/>
    <property type="match status" value="1"/>
</dbReference>
<keyword evidence="1" id="KW-0808">Transferase</keyword>
<dbReference type="InterPro" id="IPR057735">
    <property type="entry name" value="UBE2O-like_tSH3-B"/>
</dbReference>
<dbReference type="SUPFAM" id="SSF54495">
    <property type="entry name" value="UBC-like"/>
    <property type="match status" value="1"/>
</dbReference>
<feature type="region of interest" description="Disordered" evidence="3">
    <location>
        <begin position="633"/>
        <end position="658"/>
    </location>
</feature>
<sequence>MEDAMGQAILRRDTVMFKPSPGAAHWVSSGVVLKHVHAPGPGARIVVQCLDGGEVTKDAGDVVVVDRSYLRVGMAVASASDPGSGQVGVVTCATSALDLVRLLDDGGEPVVAAKAVAPETLRRVREFALGDYVVSGPWLGRVFEVSLDVDVAFDGADVCRVTQAGSKLRAVNRDSLNLHTNSVFYPGQRVVAGDASVFMAARWLKGYWKPSHGGQGTVSKVETASVLVYWVASSRLGTDTSLVQASAPPHQQSPRDLTFFCSGDAGVWAVGDRCFFRAPCYHADLGGGAWPPQSEPARALTAPRRRRNRLGANRTRRVAGLDMDKSMSVSATHTTVDVVWQDGTRQRGVPSVSLLPFVARNDHDFFPGERVVRKGTEEPPVAAAPNVAGGDPARLEAARVGVVGSLSYKDQTVRVSWLKAAAAAARAGEAMEKDCHETLSAYELRRYSKCDPFYGAIVVRRSSAAMIGGDAGGSTEEQTVPAQGNKDKKKGLAGAVNDLSWVGHIVDLCGAHVQVKWWDGNTSKVLLEEIAVVKQQRVGEMLREIGDWVSYEEDVDMNNAAIGNPQAETAAIINNNNDGEGDDDSGSESGDEDGHPVTRRLGWVGVVIQTMIRLASKVLFQARRHLVSCPEVAEGSRSELAATKNTTTPKPMLASDGDAKEASTSTALCQGGGGGGGGGDGDYSTMEGKAEADGTGDDKSFHFAQFDVVQSPLDHHYIDNNGQGPIGGRQWTKRVQKEWKVLENNLPGLPVHIYADTIFVRAYEDRMDLLRVVMVGARGTPYHDGLFFFDLQLPPSYPATPPLVNYRSFGLRLNPNLYPSGTVCLSLLNTYGGHGTELWSPEASTVLQVVVSIQGLVLNAQPYYNGAGYTAKAGTPEGLRNELPYSENAYLLNLQTMVQLLRRPPAGFEDFVRGHFNRRGQHVLRACEAYLESCHVGTLDDAAERMSRERRPCSTGFKLTLLNAMPRLVEAFAGVGVQGLRPQPLALQVTTQ</sequence>
<dbReference type="Pfam" id="PF00179">
    <property type="entry name" value="UQ_con"/>
    <property type="match status" value="1"/>
</dbReference>
<evidence type="ECO:0000259" key="4">
    <source>
        <dbReference type="PROSITE" id="PS50127"/>
    </source>
</evidence>
<accession>A0A835FWW7</accession>
<proteinExistence type="predicted"/>
<feature type="compositionally biased region" description="Acidic residues" evidence="3">
    <location>
        <begin position="579"/>
        <end position="591"/>
    </location>
</feature>
<evidence type="ECO:0000313" key="6">
    <source>
        <dbReference type="Proteomes" id="UP000636709"/>
    </source>
</evidence>
<dbReference type="Pfam" id="PF23046">
    <property type="entry name" value="tSH3-B_UBE2O"/>
    <property type="match status" value="1"/>
</dbReference>